<evidence type="ECO:0000313" key="9">
    <source>
        <dbReference type="Proteomes" id="UP001521116"/>
    </source>
</evidence>
<protein>
    <recommendedName>
        <fullName evidence="7">Ketoreductase domain-containing protein</fullName>
    </recommendedName>
</protein>
<dbReference type="PANTHER" id="PTHR43008:SF12">
    <property type="entry name" value="OXIDOREDUCTASE, SHORT CHAIN DEHYDROGENASE_REDUCTASE FAMILY (AFU_ORTHOLOGUE AFUA_6G13830)"/>
    <property type="match status" value="1"/>
</dbReference>
<evidence type="ECO:0000256" key="3">
    <source>
        <dbReference type="ARBA" id="ARBA00022679"/>
    </source>
</evidence>
<dbReference type="InterPro" id="IPR011004">
    <property type="entry name" value="Trimer_LpxA-like_sf"/>
</dbReference>
<dbReference type="InterPro" id="IPR024688">
    <property type="entry name" value="Mac_dom"/>
</dbReference>
<evidence type="ECO:0000256" key="4">
    <source>
        <dbReference type="ARBA" id="ARBA00022857"/>
    </source>
</evidence>
<name>A0ABR3SW63_9PEZI</name>
<dbReference type="Gene3D" id="3.40.50.720">
    <property type="entry name" value="NAD(P)-binding Rossmann-like Domain"/>
    <property type="match status" value="1"/>
</dbReference>
<dbReference type="InterPro" id="IPR036291">
    <property type="entry name" value="NAD(P)-bd_dom_sf"/>
</dbReference>
<organism evidence="8 9">
    <name type="scientific">Neofusicoccum ribis</name>
    <dbReference type="NCBI Taxonomy" id="45134"/>
    <lineage>
        <taxon>Eukaryota</taxon>
        <taxon>Fungi</taxon>
        <taxon>Dikarya</taxon>
        <taxon>Ascomycota</taxon>
        <taxon>Pezizomycotina</taxon>
        <taxon>Dothideomycetes</taxon>
        <taxon>Dothideomycetes incertae sedis</taxon>
        <taxon>Botryosphaeriales</taxon>
        <taxon>Botryosphaeriaceae</taxon>
        <taxon>Neofusicoccum</taxon>
    </lineage>
</organism>
<dbReference type="InterPro" id="IPR002347">
    <property type="entry name" value="SDR_fam"/>
</dbReference>
<dbReference type="InterPro" id="IPR057326">
    <property type="entry name" value="KR_dom"/>
</dbReference>
<evidence type="ECO:0000256" key="2">
    <source>
        <dbReference type="ARBA" id="ARBA00007274"/>
    </source>
</evidence>
<accession>A0ABR3SW63</accession>
<dbReference type="PROSITE" id="PS00061">
    <property type="entry name" value="ADH_SHORT"/>
    <property type="match status" value="1"/>
</dbReference>
<dbReference type="CDD" id="cd03357">
    <property type="entry name" value="LbH_MAT_GAT"/>
    <property type="match status" value="1"/>
</dbReference>
<dbReference type="SMART" id="SM00822">
    <property type="entry name" value="PKS_KR"/>
    <property type="match status" value="1"/>
</dbReference>
<evidence type="ECO:0000259" key="7">
    <source>
        <dbReference type="SMART" id="SM00822"/>
    </source>
</evidence>
<dbReference type="PANTHER" id="PTHR43008">
    <property type="entry name" value="BENZIL REDUCTASE"/>
    <property type="match status" value="1"/>
</dbReference>
<dbReference type="Proteomes" id="UP001521116">
    <property type="component" value="Unassembled WGS sequence"/>
</dbReference>
<dbReference type="PRINTS" id="PR00080">
    <property type="entry name" value="SDRFAMILY"/>
</dbReference>
<evidence type="ECO:0000256" key="1">
    <source>
        <dbReference type="ARBA" id="ARBA00006484"/>
    </source>
</evidence>
<dbReference type="Pfam" id="PF12464">
    <property type="entry name" value="Mac"/>
    <property type="match status" value="1"/>
</dbReference>
<dbReference type="Pfam" id="PF00132">
    <property type="entry name" value="Hexapep"/>
    <property type="match status" value="1"/>
</dbReference>
<dbReference type="SUPFAM" id="SSF51161">
    <property type="entry name" value="Trimeric LpxA-like enzymes"/>
    <property type="match status" value="1"/>
</dbReference>
<dbReference type="InterPro" id="IPR001451">
    <property type="entry name" value="Hexapep"/>
</dbReference>
<comment type="caution">
    <text evidence="8">The sequence shown here is derived from an EMBL/GenBank/DDBJ whole genome shotgun (WGS) entry which is preliminary data.</text>
</comment>
<keyword evidence="4" id="KW-0521">NADP</keyword>
<dbReference type="PRINTS" id="PR00081">
    <property type="entry name" value="GDHRDH"/>
</dbReference>
<dbReference type="Gene3D" id="2.160.10.10">
    <property type="entry name" value="Hexapeptide repeat proteins"/>
    <property type="match status" value="1"/>
</dbReference>
<dbReference type="SUPFAM" id="SSF51735">
    <property type="entry name" value="NAD(P)-binding Rossmann-fold domains"/>
    <property type="match status" value="1"/>
</dbReference>
<dbReference type="InterPro" id="IPR020904">
    <property type="entry name" value="Sc_DH/Rdtase_CS"/>
</dbReference>
<keyword evidence="9" id="KW-1185">Reference proteome</keyword>
<evidence type="ECO:0000256" key="6">
    <source>
        <dbReference type="RuleBase" id="RU000363"/>
    </source>
</evidence>
<comment type="similarity">
    <text evidence="2">Belongs to the transferase hexapeptide repeat family.</text>
</comment>
<proteinExistence type="inferred from homology"/>
<feature type="domain" description="Ketoreductase" evidence="7">
    <location>
        <begin position="18"/>
        <end position="191"/>
    </location>
</feature>
<gene>
    <name evidence="8" type="ORF">SLS56_004547</name>
</gene>
<sequence>MTTPSEQHVLQSFGLKGKVAVVTGGSRGIGLAVSTALAEAGADIAIIYRSTATADSTAKAIATANNVRAAAYQCDVSSADAVDNVIASILQDFGRLDILVANAGVADEFPAEECTPQRLSETMHVNFDGAFWCAKAAANAWKARGHFGNIIFTTSMSAIVVNVPDKQAVYNASKAGLLHLARSLSIEWLDICRVNCISPGYIATEMLDTVPQETQNKWVDLTPAKRMGAPYELKGMERGELYYAFTPELVTARRRCAEAVSRLNNAGELTRREIAEMWKNITNDEKELPPPAPTPEEEDSVLHNYPWVERPIAIDYGYNIRVGSNVFINFNCTIIDTCVVTIGSRTLVGPNVSFFSGTHPIDPDLRNGTNGPELGGKITIGEDCWIAGNVIILPGVSVGDGCTIGAGSVVTKDVPAYHVAAGNPARVLRKIERKFKAEQEAKVAGGSGGVKA</sequence>
<keyword evidence="5" id="KW-0560">Oxidoreductase</keyword>
<dbReference type="EMBL" id="JAJVDC020000041">
    <property type="protein sequence ID" value="KAL1631158.1"/>
    <property type="molecule type" value="Genomic_DNA"/>
</dbReference>
<reference evidence="8 9" key="1">
    <citation type="submission" date="2024-02" db="EMBL/GenBank/DDBJ databases">
        <title>De novo assembly and annotation of 12 fungi associated with fruit tree decline syndrome in Ontario, Canada.</title>
        <authorList>
            <person name="Sulman M."/>
            <person name="Ellouze W."/>
            <person name="Ilyukhin E."/>
        </authorList>
    </citation>
    <scope>NUCLEOTIDE SEQUENCE [LARGE SCALE GENOMIC DNA]</scope>
    <source>
        <strain evidence="8 9">M1-105</strain>
    </source>
</reference>
<keyword evidence="3" id="KW-0808">Transferase</keyword>
<evidence type="ECO:0000313" key="8">
    <source>
        <dbReference type="EMBL" id="KAL1631158.1"/>
    </source>
</evidence>
<dbReference type="Pfam" id="PF00106">
    <property type="entry name" value="adh_short"/>
    <property type="match status" value="1"/>
</dbReference>
<evidence type="ECO:0000256" key="5">
    <source>
        <dbReference type="ARBA" id="ARBA00023002"/>
    </source>
</evidence>
<comment type="similarity">
    <text evidence="1 6">Belongs to the short-chain dehydrogenases/reductases (SDR) family.</text>
</comment>